<dbReference type="InterPro" id="IPR056924">
    <property type="entry name" value="SH3_Tf2-1"/>
</dbReference>
<keyword evidence="8" id="KW-0378">Hydrolase</keyword>
<dbReference type="GO" id="GO:0004519">
    <property type="term" value="F:endonuclease activity"/>
    <property type="evidence" value="ECO:0007669"/>
    <property type="project" value="UniProtKB-KW"/>
</dbReference>
<evidence type="ECO:0000313" key="19">
    <source>
        <dbReference type="EMBL" id="SJL18539.1"/>
    </source>
</evidence>
<dbReference type="GO" id="GO:0003964">
    <property type="term" value="F:RNA-directed DNA polymerase activity"/>
    <property type="evidence" value="ECO:0007669"/>
    <property type="project" value="UniProtKB-KW"/>
</dbReference>
<evidence type="ECO:0000256" key="8">
    <source>
        <dbReference type="ARBA" id="ARBA00022801"/>
    </source>
</evidence>
<dbReference type="SUPFAM" id="SSF56672">
    <property type="entry name" value="DNA/RNA polymerases"/>
    <property type="match status" value="1"/>
</dbReference>
<reference evidence="20" key="1">
    <citation type="journal article" date="2017" name="Nat. Ecol. Evol.">
        <title>Genome expansion and lineage-specific genetic innovations in the forest pathogenic fungi Armillaria.</title>
        <authorList>
            <person name="Sipos G."/>
            <person name="Prasanna A.N."/>
            <person name="Walter M.C."/>
            <person name="O'Connor E."/>
            <person name="Balint B."/>
            <person name="Krizsan K."/>
            <person name="Kiss B."/>
            <person name="Hess J."/>
            <person name="Varga T."/>
            <person name="Slot J."/>
            <person name="Riley R."/>
            <person name="Boka B."/>
            <person name="Rigling D."/>
            <person name="Barry K."/>
            <person name="Lee J."/>
            <person name="Mihaltcheva S."/>
            <person name="LaButti K."/>
            <person name="Lipzen A."/>
            <person name="Waldron R."/>
            <person name="Moloney N.M."/>
            <person name="Sperisen C."/>
            <person name="Kredics L."/>
            <person name="Vagvoelgyi C."/>
            <person name="Patrignani A."/>
            <person name="Fitzpatrick D."/>
            <person name="Nagy I."/>
            <person name="Doyle S."/>
            <person name="Anderson J.B."/>
            <person name="Grigoriev I.V."/>
            <person name="Gueldener U."/>
            <person name="Muensterkoetter M."/>
            <person name="Nagy L.G."/>
        </authorList>
    </citation>
    <scope>NUCLEOTIDE SEQUENCE [LARGE SCALE GENOMIC DNA]</scope>
    <source>
        <strain evidence="20">C18/9</strain>
    </source>
</reference>
<dbReference type="GO" id="GO:0004190">
    <property type="term" value="F:aspartic-type endopeptidase activity"/>
    <property type="evidence" value="ECO:0007669"/>
    <property type="project" value="UniProtKB-KW"/>
</dbReference>
<evidence type="ECO:0000256" key="13">
    <source>
        <dbReference type="ARBA" id="ARBA00022932"/>
    </source>
</evidence>
<dbReference type="InterPro" id="IPR012337">
    <property type="entry name" value="RNaseH-like_sf"/>
</dbReference>
<dbReference type="PANTHER" id="PTHR37984">
    <property type="entry name" value="PROTEIN CBG26694"/>
    <property type="match status" value="1"/>
</dbReference>
<protein>
    <recommendedName>
        <fullName evidence="21">Integrase catalytic domain-containing protein</fullName>
    </recommendedName>
</protein>
<keyword evidence="1" id="KW-0645">Protease</keyword>
<evidence type="ECO:0000259" key="18">
    <source>
        <dbReference type="PROSITE" id="PS50994"/>
    </source>
</evidence>
<keyword evidence="3" id="KW-0548">Nucleotidyltransferase</keyword>
<accession>A0A284SC44</accession>
<dbReference type="InterPro" id="IPR041588">
    <property type="entry name" value="Integrase_H2C2"/>
</dbReference>
<evidence type="ECO:0000256" key="3">
    <source>
        <dbReference type="ARBA" id="ARBA00022695"/>
    </source>
</evidence>
<dbReference type="STRING" id="47428.A0A284SC44"/>
<keyword evidence="14" id="KW-0238">DNA-binding</keyword>
<dbReference type="PROSITE" id="PS50994">
    <property type="entry name" value="INTEGRASE"/>
    <property type="match status" value="1"/>
</dbReference>
<dbReference type="PROSITE" id="PS50878">
    <property type="entry name" value="RT_POL"/>
    <property type="match status" value="1"/>
</dbReference>
<keyword evidence="4" id="KW-0540">Nuclease</keyword>
<keyword evidence="7" id="KW-0255">Endonuclease</keyword>
<dbReference type="GO" id="GO:0003887">
    <property type="term" value="F:DNA-directed DNA polymerase activity"/>
    <property type="evidence" value="ECO:0007669"/>
    <property type="project" value="UniProtKB-KW"/>
</dbReference>
<dbReference type="Gene3D" id="3.30.420.10">
    <property type="entry name" value="Ribonuclease H-like superfamily/Ribonuclease H"/>
    <property type="match status" value="1"/>
</dbReference>
<dbReference type="Gene3D" id="3.30.70.270">
    <property type="match status" value="2"/>
</dbReference>
<evidence type="ECO:0000256" key="5">
    <source>
        <dbReference type="ARBA" id="ARBA00022723"/>
    </source>
</evidence>
<evidence type="ECO:0000256" key="10">
    <source>
        <dbReference type="ARBA" id="ARBA00022884"/>
    </source>
</evidence>
<dbReference type="Pfam" id="PF00078">
    <property type="entry name" value="RVT_1"/>
    <property type="match status" value="1"/>
</dbReference>
<keyword evidence="20" id="KW-1185">Reference proteome</keyword>
<gene>
    <name evidence="19" type="ORF">ARMOST_22133</name>
</gene>
<evidence type="ECO:0000259" key="17">
    <source>
        <dbReference type="PROSITE" id="PS50878"/>
    </source>
</evidence>
<dbReference type="PANTHER" id="PTHR37984:SF5">
    <property type="entry name" value="PROTEIN NYNRIN-LIKE"/>
    <property type="match status" value="1"/>
</dbReference>
<proteinExistence type="predicted"/>
<feature type="compositionally biased region" description="Basic and acidic residues" evidence="16">
    <location>
        <begin position="334"/>
        <end position="358"/>
    </location>
</feature>
<dbReference type="AlphaFoldDB" id="A0A284SC44"/>
<keyword evidence="2" id="KW-0808">Transferase</keyword>
<feature type="domain" description="Reverse transcriptase" evidence="17">
    <location>
        <begin position="1"/>
        <end position="67"/>
    </location>
</feature>
<evidence type="ECO:0000256" key="11">
    <source>
        <dbReference type="ARBA" id="ARBA00022908"/>
    </source>
</evidence>
<dbReference type="GO" id="GO:0003677">
    <property type="term" value="F:DNA binding"/>
    <property type="evidence" value="ECO:0007669"/>
    <property type="project" value="UniProtKB-KW"/>
</dbReference>
<evidence type="ECO:0000256" key="9">
    <source>
        <dbReference type="ARBA" id="ARBA00022842"/>
    </source>
</evidence>
<evidence type="ECO:0000256" key="2">
    <source>
        <dbReference type="ARBA" id="ARBA00022679"/>
    </source>
</evidence>
<dbReference type="Pfam" id="PF17921">
    <property type="entry name" value="Integrase_H2C2"/>
    <property type="match status" value="1"/>
</dbReference>
<dbReference type="GO" id="GO:0005634">
    <property type="term" value="C:nucleus"/>
    <property type="evidence" value="ECO:0007669"/>
    <property type="project" value="UniProtKB-ARBA"/>
</dbReference>
<dbReference type="EMBL" id="FUEG01000062">
    <property type="protein sequence ID" value="SJL18539.1"/>
    <property type="molecule type" value="Genomic_DNA"/>
</dbReference>
<name>A0A284SC44_ARMOS</name>
<evidence type="ECO:0000256" key="15">
    <source>
        <dbReference type="ARBA" id="ARBA00023172"/>
    </source>
</evidence>
<dbReference type="Pfam" id="PF17917">
    <property type="entry name" value="RT_RNaseH"/>
    <property type="match status" value="1"/>
</dbReference>
<dbReference type="GO" id="GO:0006508">
    <property type="term" value="P:proteolysis"/>
    <property type="evidence" value="ECO:0007669"/>
    <property type="project" value="UniProtKB-KW"/>
</dbReference>
<evidence type="ECO:0000256" key="14">
    <source>
        <dbReference type="ARBA" id="ARBA00023125"/>
    </source>
</evidence>
<keyword evidence="5" id="KW-0479">Metal-binding</keyword>
<organism evidence="19 20">
    <name type="scientific">Armillaria ostoyae</name>
    <name type="common">Armillaria root rot fungus</name>
    <dbReference type="NCBI Taxonomy" id="47428"/>
    <lineage>
        <taxon>Eukaryota</taxon>
        <taxon>Fungi</taxon>
        <taxon>Dikarya</taxon>
        <taxon>Basidiomycota</taxon>
        <taxon>Agaricomycotina</taxon>
        <taxon>Agaricomycetes</taxon>
        <taxon>Agaricomycetidae</taxon>
        <taxon>Agaricales</taxon>
        <taxon>Marasmiineae</taxon>
        <taxon>Physalacriaceae</taxon>
        <taxon>Armillaria</taxon>
    </lineage>
</organism>
<dbReference type="SUPFAM" id="SSF53098">
    <property type="entry name" value="Ribonuclease H-like"/>
    <property type="match status" value="1"/>
</dbReference>
<evidence type="ECO:0000256" key="16">
    <source>
        <dbReference type="SAM" id="MobiDB-lite"/>
    </source>
</evidence>
<keyword evidence="12" id="KW-0695">RNA-directed DNA polymerase</keyword>
<dbReference type="InterPro" id="IPR000477">
    <property type="entry name" value="RT_dom"/>
</dbReference>
<dbReference type="GO" id="GO:0003723">
    <property type="term" value="F:RNA binding"/>
    <property type="evidence" value="ECO:0007669"/>
    <property type="project" value="UniProtKB-KW"/>
</dbReference>
<keyword evidence="6" id="KW-0064">Aspartyl protease</keyword>
<evidence type="ECO:0000256" key="1">
    <source>
        <dbReference type="ARBA" id="ARBA00022670"/>
    </source>
</evidence>
<keyword evidence="9" id="KW-0460">Magnesium</keyword>
<feature type="region of interest" description="Disordered" evidence="16">
    <location>
        <begin position="334"/>
        <end position="365"/>
    </location>
</feature>
<evidence type="ECO:0000256" key="6">
    <source>
        <dbReference type="ARBA" id="ARBA00022750"/>
    </source>
</evidence>
<evidence type="ECO:0008006" key="21">
    <source>
        <dbReference type="Google" id="ProtNLM"/>
    </source>
</evidence>
<dbReference type="OMA" id="WCANTIK"/>
<dbReference type="InterPro" id="IPR050951">
    <property type="entry name" value="Retrovirus_Pol_polyprotein"/>
</dbReference>
<dbReference type="InterPro" id="IPR043502">
    <property type="entry name" value="DNA/RNA_pol_sf"/>
</dbReference>
<keyword evidence="11" id="KW-0229">DNA integration</keyword>
<dbReference type="Gene3D" id="1.10.340.70">
    <property type="match status" value="1"/>
</dbReference>
<dbReference type="Proteomes" id="UP000219338">
    <property type="component" value="Unassembled WGS sequence"/>
</dbReference>
<dbReference type="InterPro" id="IPR001584">
    <property type="entry name" value="Integrase_cat-core"/>
</dbReference>
<feature type="domain" description="Integrase catalytic" evidence="18">
    <location>
        <begin position="518"/>
        <end position="677"/>
    </location>
</feature>
<dbReference type="GO" id="GO:0015074">
    <property type="term" value="P:DNA integration"/>
    <property type="evidence" value="ECO:0007669"/>
    <property type="project" value="UniProtKB-KW"/>
</dbReference>
<dbReference type="OrthoDB" id="3158924at2759"/>
<keyword evidence="13" id="KW-0239">DNA-directed DNA polymerase</keyword>
<evidence type="ECO:0000256" key="4">
    <source>
        <dbReference type="ARBA" id="ARBA00022722"/>
    </source>
</evidence>
<evidence type="ECO:0000313" key="20">
    <source>
        <dbReference type="Proteomes" id="UP000219338"/>
    </source>
</evidence>
<evidence type="ECO:0000256" key="12">
    <source>
        <dbReference type="ARBA" id="ARBA00022918"/>
    </source>
</evidence>
<evidence type="ECO:0000256" key="7">
    <source>
        <dbReference type="ARBA" id="ARBA00022759"/>
    </source>
</evidence>
<dbReference type="InterPro" id="IPR041373">
    <property type="entry name" value="RT_RNaseH"/>
</dbReference>
<keyword evidence="10" id="KW-0694">RNA-binding</keyword>
<dbReference type="GO" id="GO:0006310">
    <property type="term" value="P:DNA recombination"/>
    <property type="evidence" value="ECO:0007669"/>
    <property type="project" value="UniProtKB-KW"/>
</dbReference>
<dbReference type="GO" id="GO:0046872">
    <property type="term" value="F:metal ion binding"/>
    <property type="evidence" value="ECO:0007669"/>
    <property type="project" value="UniProtKB-KW"/>
</dbReference>
<keyword evidence="15" id="KW-0233">DNA recombination</keyword>
<sequence>MTSIFQDYIGVFMHVYLDDLFIYSDSVEDHEQHLKLVFDKLRENKLFMKAEKVQLYAEKMDCLGHLVDDKGLHADSDKLERIRNWRQPRNYNDIEKFLGLVNYLVHFLPDVTAYTAPLSEMTKNVQPFYWRPLHSVCFQSIKDSCCKVPILRPINTAIKEPIWVICDASISGVGAMYGQGPTWQTCRPAGFMSKKFTDSQRNYRVFETETLAMLEALLKWEDKLIGYRIHVVTDHKALEFFKTQRRLSNRQMRWMEYLSHFDFDITYVKGVCNKVADALSRYYESDTPEDQHHLAEFVNADIRIDKLGEDLPLGRKEEAEEMVIHLSAMETRRESARLKEKRETRELEAEEMENAREPEESEPVQLPKVNPTVIDSRDKGKSLRTTMDSDPTFVSDIKSLYATDPIFSKVLKAPNDHPRFFVEEGLIWTENAYKPGEKLLCIPKTPKGLHSLRGAVIEQAHEVVGHFGPQRTADYIRHWYWWPKLYGMCEFFCRTCETCNKSKGNYRTPSGKLHSFPIPTRPWQSIGMDFIGPFPEVKGYNYLWVVICRLTSQVHLIPIHTSNMATDLSAIYFREIVRLHGLPESIVSDRDPKFTSVWWKELRRLLGAKLLMSTSFHPQTDGATERANRSIGQIFHTAIRPDQRDWLIKVPIVEFALNSSMNASTGFAPFELVGGYMPSMMREVRYDKLVPPGIRAFAIQAMQNLYDAHDALIASRVFQTHEANKHRSPELDIKEGSKVHLSTKNLNLPKARATKLLPKFVGPYTVLMADHKTSTYELDLPEELIKRRIHPRFHVSLLRPYIESDSVLFPDRKKPEPYDFGAPDDAEEFVECIEGHEWKNNSLFFYVCWALGDLTIEPYSKCKALKALDEYLAVAGISDPKNLPKLSAKDSRPRKRRQTSNAIMNETHAIKIAE</sequence>
<dbReference type="InterPro" id="IPR036397">
    <property type="entry name" value="RNaseH_sf"/>
</dbReference>
<dbReference type="Pfam" id="PF24626">
    <property type="entry name" value="SH3_Tf2-1"/>
    <property type="match status" value="1"/>
</dbReference>
<dbReference type="InterPro" id="IPR043128">
    <property type="entry name" value="Rev_trsase/Diguanyl_cyclase"/>
</dbReference>
<dbReference type="CDD" id="cd09274">
    <property type="entry name" value="RNase_HI_RT_Ty3"/>
    <property type="match status" value="1"/>
</dbReference>